<dbReference type="EMBL" id="CP012643">
    <property type="protein sequence ID" value="ALJ01547.1"/>
    <property type="molecule type" value="Genomic_DNA"/>
</dbReference>
<evidence type="ECO:0000313" key="3">
    <source>
        <dbReference type="Proteomes" id="UP000061382"/>
    </source>
</evidence>
<dbReference type="InterPro" id="IPR053145">
    <property type="entry name" value="AB_hydrolase_Est10"/>
</dbReference>
<dbReference type="Pfam" id="PF12146">
    <property type="entry name" value="Hydrolase_4"/>
    <property type="match status" value="1"/>
</dbReference>
<sequence>MNLTVVAQTATTSGEAIELATEKGAIKGTLLTPAPGKQVPVVLIISGSGPTDRDGNNPAMKNNSLKMVAQALQAQGIASVRFDKRGIAESKDAAGSEFDMRFDHFVQDAAAWVQKLKNDKRFNKVVVLGHSEGSLIGMIAARQGQADGFISVAGVGQTADKVIREQLQAQPPMVKDAALPILDQLAQGKAVTEVNPMLAALFRPSIQPYLISWFKYDPQAELRKLTVPVLLVQGTQDLQVSRNEVQLLAAASPKSKMVEVENMNHVLKETTADRNANFSTYSNPTLPLAAPLMPPVVAFVKTLK</sequence>
<evidence type="ECO:0000259" key="1">
    <source>
        <dbReference type="Pfam" id="PF12146"/>
    </source>
</evidence>
<keyword evidence="2" id="KW-0378">Hydrolase</keyword>
<dbReference type="PANTHER" id="PTHR43265">
    <property type="entry name" value="ESTERASE ESTD"/>
    <property type="match status" value="1"/>
</dbReference>
<dbReference type="InterPro" id="IPR022742">
    <property type="entry name" value="Hydrolase_4"/>
</dbReference>
<dbReference type="AlphaFoldDB" id="A0A0P0CHR4"/>
<gene>
    <name evidence="2" type="ORF">DC20_17510</name>
</gene>
<feature type="domain" description="Serine aminopeptidase S33" evidence="1">
    <location>
        <begin position="66"/>
        <end position="191"/>
    </location>
</feature>
<dbReference type="RefSeq" id="WP_062546028.1">
    <property type="nucleotide sequence ID" value="NZ_CP012643.1"/>
</dbReference>
<dbReference type="KEGG" id="rti:DC20_17510"/>
<dbReference type="Gene3D" id="3.40.50.1820">
    <property type="entry name" value="alpha/beta hydrolase"/>
    <property type="match status" value="1"/>
</dbReference>
<protein>
    <submittedName>
        <fullName evidence="2">Alpha/beta hydrolase</fullName>
    </submittedName>
</protein>
<keyword evidence="3" id="KW-1185">Reference proteome</keyword>
<proteinExistence type="predicted"/>
<dbReference type="Proteomes" id="UP000061382">
    <property type="component" value="Chromosome"/>
</dbReference>
<dbReference type="GO" id="GO:0052689">
    <property type="term" value="F:carboxylic ester hydrolase activity"/>
    <property type="evidence" value="ECO:0007669"/>
    <property type="project" value="TreeGrafter"/>
</dbReference>
<accession>A0A0P0CHR4</accession>
<organism evidence="2 3">
    <name type="scientific">Rufibacter tibetensis</name>
    <dbReference type="NCBI Taxonomy" id="512763"/>
    <lineage>
        <taxon>Bacteria</taxon>
        <taxon>Pseudomonadati</taxon>
        <taxon>Bacteroidota</taxon>
        <taxon>Cytophagia</taxon>
        <taxon>Cytophagales</taxon>
        <taxon>Hymenobacteraceae</taxon>
        <taxon>Rufibacter</taxon>
    </lineage>
</organism>
<name>A0A0P0CHR4_9BACT</name>
<evidence type="ECO:0000313" key="2">
    <source>
        <dbReference type="EMBL" id="ALJ01547.1"/>
    </source>
</evidence>
<dbReference type="OrthoDB" id="9809549at2"/>
<dbReference type="InterPro" id="IPR029058">
    <property type="entry name" value="AB_hydrolase_fold"/>
</dbReference>
<dbReference type="SUPFAM" id="SSF53474">
    <property type="entry name" value="alpha/beta-Hydrolases"/>
    <property type="match status" value="1"/>
</dbReference>
<reference evidence="2 3" key="1">
    <citation type="submission" date="2015-08" db="EMBL/GenBank/DDBJ databases">
        <title>Complete genome sequence of Rufibacter tibetensis strain 1351t, a radiation-resistant bacterium from tibet plateau.</title>
        <authorList>
            <person name="Dai J."/>
        </authorList>
    </citation>
    <scope>NUCLEOTIDE SEQUENCE [LARGE SCALE GENOMIC DNA]</scope>
    <source>
        <strain evidence="2 3">1351</strain>
    </source>
</reference>
<dbReference type="STRING" id="512763.DC20_17510"/>
<dbReference type="PATRIC" id="fig|512763.3.peg.3858"/>
<dbReference type="PANTHER" id="PTHR43265:SF1">
    <property type="entry name" value="ESTERASE ESTD"/>
    <property type="match status" value="1"/>
</dbReference>